<dbReference type="PANTHER" id="PTHR10884:SF14">
    <property type="entry name" value="NADH DEHYDROGENASE [UBIQUINONE] IRON-SULFUR PROTEIN 3, MITOCHONDRIAL"/>
    <property type="match status" value="1"/>
</dbReference>
<evidence type="ECO:0000313" key="5">
    <source>
        <dbReference type="Proteomes" id="UP001500363"/>
    </source>
</evidence>
<evidence type="ECO:0000313" key="4">
    <source>
        <dbReference type="EMBL" id="GAA1554829.1"/>
    </source>
</evidence>
<dbReference type="Gene3D" id="3.30.460.80">
    <property type="entry name" value="NADH:ubiquinone oxidoreductase, 30kDa subunit"/>
    <property type="match status" value="1"/>
</dbReference>
<dbReference type="EMBL" id="BAAANC010000004">
    <property type="protein sequence ID" value="GAA1554829.1"/>
    <property type="molecule type" value="Genomic_DNA"/>
</dbReference>
<comment type="caution">
    <text evidence="4">The sequence shown here is derived from an EMBL/GenBank/DDBJ whole genome shotgun (WGS) entry which is preliminary data.</text>
</comment>
<feature type="region of interest" description="Disordered" evidence="2">
    <location>
        <begin position="239"/>
        <end position="328"/>
    </location>
</feature>
<evidence type="ECO:0000259" key="3">
    <source>
        <dbReference type="Pfam" id="PF00329"/>
    </source>
</evidence>
<evidence type="ECO:0000256" key="2">
    <source>
        <dbReference type="SAM" id="MobiDB-lite"/>
    </source>
</evidence>
<dbReference type="Proteomes" id="UP001500363">
    <property type="component" value="Unassembled WGS sequence"/>
</dbReference>
<dbReference type="Pfam" id="PF00329">
    <property type="entry name" value="Complex1_30kDa"/>
    <property type="match status" value="1"/>
</dbReference>
<accession>A0ABP4N300</accession>
<dbReference type="SUPFAM" id="SSF143243">
    <property type="entry name" value="Nqo5-like"/>
    <property type="match status" value="1"/>
</dbReference>
<feature type="compositionally biased region" description="Low complexity" evidence="2">
    <location>
        <begin position="288"/>
        <end position="305"/>
    </location>
</feature>
<evidence type="ECO:0000256" key="1">
    <source>
        <dbReference type="ARBA" id="ARBA00007569"/>
    </source>
</evidence>
<gene>
    <name evidence="4" type="ORF">GCM10009741_69080</name>
</gene>
<reference evidence="5" key="1">
    <citation type="journal article" date="2019" name="Int. J. Syst. Evol. Microbiol.">
        <title>The Global Catalogue of Microorganisms (GCM) 10K type strain sequencing project: providing services to taxonomists for standard genome sequencing and annotation.</title>
        <authorList>
            <consortium name="The Broad Institute Genomics Platform"/>
            <consortium name="The Broad Institute Genome Sequencing Center for Infectious Disease"/>
            <person name="Wu L."/>
            <person name="Ma J."/>
        </authorList>
    </citation>
    <scope>NUCLEOTIDE SEQUENCE [LARGE SCALE GENOMIC DNA]</scope>
    <source>
        <strain evidence="5">JCM 14303</strain>
    </source>
</reference>
<feature type="region of interest" description="Disordered" evidence="2">
    <location>
        <begin position="1"/>
        <end position="88"/>
    </location>
</feature>
<proteinExistence type="inferred from homology"/>
<dbReference type="PANTHER" id="PTHR10884">
    <property type="entry name" value="NADH DEHYDROGENASE UBIQUINONE IRON-SULFUR PROTEIN 3"/>
    <property type="match status" value="1"/>
</dbReference>
<organism evidence="4 5">
    <name type="scientific">Kribbella lupini</name>
    <dbReference type="NCBI Taxonomy" id="291602"/>
    <lineage>
        <taxon>Bacteria</taxon>
        <taxon>Bacillati</taxon>
        <taxon>Actinomycetota</taxon>
        <taxon>Actinomycetes</taxon>
        <taxon>Propionibacteriales</taxon>
        <taxon>Kribbellaceae</taxon>
        <taxon>Kribbella</taxon>
    </lineage>
</organism>
<sequence length="328" mass="34055">MSEEQEGALEQPASPEPGAAGRVDQPDAASAKQPGTAAADGAASREGGSPKQAEAGAARVEQSGAAIPESASPEQSAQPEAGRPEQSGAGHMLTALTEAGIAATGSDSFGVPTVDVPADAWVAAHEILRDEVGLIFFDFLTASDELTDGFRLVTHLADFWGGAHVEHLLVRTLVPRAGAALPTLSEVYAGANWHERETHEMFGIDFPGHPNLVPLLLPDEFEGHPLRKEFVLASRVAKPWPGAKEPGESDHAPKTGAPSRRRTLPPGVPDPETWGPRPPGSPDPDPLAPAQAASTPARPRRAGAAGERRTRKAAPTAPAEPTTPPAES</sequence>
<feature type="domain" description="NADH:ubiquinone oxidoreductase 30kDa subunit" evidence="3">
    <location>
        <begin position="114"/>
        <end position="235"/>
    </location>
</feature>
<name>A0ABP4N300_9ACTN</name>
<keyword evidence="5" id="KW-1185">Reference proteome</keyword>
<dbReference type="InterPro" id="IPR001268">
    <property type="entry name" value="NADH_UbQ_OxRdtase_30kDa_su"/>
</dbReference>
<feature type="compositionally biased region" description="Pro residues" evidence="2">
    <location>
        <begin position="276"/>
        <end position="287"/>
    </location>
</feature>
<protein>
    <recommendedName>
        <fullName evidence="3">NADH:ubiquinone oxidoreductase 30kDa subunit domain-containing protein</fullName>
    </recommendedName>
</protein>
<comment type="similarity">
    <text evidence="1">Belongs to the complex I 30 kDa subunit family.</text>
</comment>
<dbReference type="InterPro" id="IPR037232">
    <property type="entry name" value="NADH_quin_OxRdtase_su_C/D-like"/>
</dbReference>